<dbReference type="GO" id="GO:0007173">
    <property type="term" value="P:epidermal growth factor receptor signaling pathway"/>
    <property type="evidence" value="ECO:0007669"/>
    <property type="project" value="TreeGrafter"/>
</dbReference>
<evidence type="ECO:0000256" key="7">
    <source>
        <dbReference type="PROSITE-ProRule" id="PRU00461"/>
    </source>
</evidence>
<dbReference type="PROSITE" id="PS50026">
    <property type="entry name" value="EGF_3"/>
    <property type="match status" value="2"/>
</dbReference>
<dbReference type="SUPFAM" id="SSF63825">
    <property type="entry name" value="YWTD domain"/>
    <property type="match status" value="2"/>
</dbReference>
<accession>A0A834F5H8</accession>
<feature type="compositionally biased region" description="Polar residues" evidence="8">
    <location>
        <begin position="1109"/>
        <end position="1118"/>
    </location>
</feature>
<dbReference type="Gene3D" id="2.120.10.30">
    <property type="entry name" value="TolB, C-terminal domain"/>
    <property type="match status" value="2"/>
</dbReference>
<dbReference type="InterPro" id="IPR000033">
    <property type="entry name" value="LDLR_classB_rpt"/>
</dbReference>
<dbReference type="SMART" id="SM00179">
    <property type="entry name" value="EGF_CA"/>
    <property type="match status" value="2"/>
</dbReference>
<feature type="signal peptide" evidence="9">
    <location>
        <begin position="1"/>
        <end position="19"/>
    </location>
</feature>
<feature type="repeat" description="LDL-receptor class B" evidence="7">
    <location>
        <begin position="618"/>
        <end position="660"/>
    </location>
</feature>
<dbReference type="Proteomes" id="UP000646548">
    <property type="component" value="Unassembled WGS sequence"/>
</dbReference>
<dbReference type="GO" id="GO:0043410">
    <property type="term" value="P:positive regulation of MAPK cascade"/>
    <property type="evidence" value="ECO:0007669"/>
    <property type="project" value="TreeGrafter"/>
</dbReference>
<dbReference type="FunFam" id="2.10.25.10:FF:000010">
    <property type="entry name" value="Pro-epidermal growth factor"/>
    <property type="match status" value="1"/>
</dbReference>
<comment type="caution">
    <text evidence="11">The sequence shown here is derived from an EMBL/GenBank/DDBJ whole genome shotgun (WGS) entry which is preliminary data.</text>
</comment>
<feature type="domain" description="EGF-like" evidence="10">
    <location>
        <begin position="920"/>
        <end position="961"/>
    </location>
</feature>
<dbReference type="GO" id="GO:0008083">
    <property type="term" value="F:growth factor activity"/>
    <property type="evidence" value="ECO:0007669"/>
    <property type="project" value="TreeGrafter"/>
</dbReference>
<dbReference type="GO" id="GO:0042813">
    <property type="term" value="F:Wnt receptor activity"/>
    <property type="evidence" value="ECO:0007669"/>
    <property type="project" value="TreeGrafter"/>
</dbReference>
<dbReference type="GO" id="GO:0005509">
    <property type="term" value="F:calcium ion binding"/>
    <property type="evidence" value="ECO:0007669"/>
    <property type="project" value="InterPro"/>
</dbReference>
<dbReference type="GO" id="GO:0060070">
    <property type="term" value="P:canonical Wnt signaling pathway"/>
    <property type="evidence" value="ECO:0007669"/>
    <property type="project" value="TreeGrafter"/>
</dbReference>
<keyword evidence="3" id="KW-0677">Repeat</keyword>
<dbReference type="SMART" id="SM00135">
    <property type="entry name" value="LY"/>
    <property type="match status" value="9"/>
</dbReference>
<comment type="caution">
    <text evidence="6">Lacks conserved residue(s) required for the propagation of feature annotation.</text>
</comment>
<dbReference type="PROSITE" id="PS01186">
    <property type="entry name" value="EGF_2"/>
    <property type="match status" value="3"/>
</dbReference>
<evidence type="ECO:0000256" key="1">
    <source>
        <dbReference type="ARBA" id="ARBA00022536"/>
    </source>
</evidence>
<feature type="domain" description="EGF-like" evidence="10">
    <location>
        <begin position="818"/>
        <end position="856"/>
    </location>
</feature>
<keyword evidence="2 9" id="KW-0732">Signal</keyword>
<reference evidence="11" key="1">
    <citation type="journal article" name="BMC Genomics">
        <title>Long-read sequencing and de novo genome assembly of marine medaka (Oryzias melastigma).</title>
        <authorList>
            <person name="Liang P."/>
            <person name="Saqib H.S.A."/>
            <person name="Ni X."/>
            <person name="Shen Y."/>
        </authorList>
    </citation>
    <scope>NUCLEOTIDE SEQUENCE</scope>
    <source>
        <strain evidence="11">Bigg-433</strain>
    </source>
</reference>
<dbReference type="Pfam" id="PF14670">
    <property type="entry name" value="FXa_inhibition"/>
    <property type="match status" value="1"/>
</dbReference>
<dbReference type="EMBL" id="WKFB01000359">
    <property type="protein sequence ID" value="KAF6725510.1"/>
    <property type="molecule type" value="Genomic_DNA"/>
</dbReference>
<evidence type="ECO:0000256" key="6">
    <source>
        <dbReference type="PROSITE-ProRule" id="PRU00076"/>
    </source>
</evidence>
<keyword evidence="4 6" id="KW-1015">Disulfide bond</keyword>
<evidence type="ECO:0000256" key="9">
    <source>
        <dbReference type="SAM" id="SignalP"/>
    </source>
</evidence>
<feature type="disulfide bond" evidence="6">
    <location>
        <begin position="951"/>
        <end position="960"/>
    </location>
</feature>
<feature type="repeat" description="LDL-receptor class B" evidence="7">
    <location>
        <begin position="574"/>
        <end position="617"/>
    </location>
</feature>
<feature type="repeat" description="LDL-receptor class B" evidence="7">
    <location>
        <begin position="128"/>
        <end position="169"/>
    </location>
</feature>
<feature type="compositionally biased region" description="Basic and acidic residues" evidence="8">
    <location>
        <begin position="1077"/>
        <end position="1092"/>
    </location>
</feature>
<keyword evidence="5" id="KW-0325">Glycoprotein</keyword>
<gene>
    <name evidence="11" type="ORF">FQA47_016433</name>
</gene>
<dbReference type="FunFam" id="2.120.10.30:FF:000036">
    <property type="entry name" value="Pro-epidermal growth factor"/>
    <property type="match status" value="1"/>
</dbReference>
<evidence type="ECO:0000256" key="2">
    <source>
        <dbReference type="ARBA" id="ARBA00022729"/>
    </source>
</evidence>
<evidence type="ECO:0000256" key="8">
    <source>
        <dbReference type="SAM" id="MobiDB-lite"/>
    </source>
</evidence>
<dbReference type="InterPro" id="IPR018097">
    <property type="entry name" value="EGF_Ca-bd_CS"/>
</dbReference>
<evidence type="ECO:0000256" key="3">
    <source>
        <dbReference type="ARBA" id="ARBA00022737"/>
    </source>
</evidence>
<evidence type="ECO:0000256" key="5">
    <source>
        <dbReference type="ARBA" id="ARBA00023180"/>
    </source>
</evidence>
<dbReference type="InterPro" id="IPR011042">
    <property type="entry name" value="6-blade_b-propeller_TolB-like"/>
</dbReference>
<dbReference type="InterPro" id="IPR050778">
    <property type="entry name" value="Cueball_EGF_LRP_Nidogen"/>
</dbReference>
<dbReference type="SMART" id="SM00181">
    <property type="entry name" value="EGF"/>
    <property type="match status" value="6"/>
</dbReference>
<dbReference type="AlphaFoldDB" id="A0A834F5H8"/>
<dbReference type="Gene3D" id="2.10.25.10">
    <property type="entry name" value="Laminin"/>
    <property type="match status" value="5"/>
</dbReference>
<feature type="disulfide bond" evidence="6">
    <location>
        <begin position="932"/>
        <end position="949"/>
    </location>
</feature>
<feature type="repeat" description="LDL-receptor class B" evidence="7">
    <location>
        <begin position="488"/>
        <end position="530"/>
    </location>
</feature>
<evidence type="ECO:0000259" key="10">
    <source>
        <dbReference type="PROSITE" id="PS50026"/>
    </source>
</evidence>
<dbReference type="PANTHER" id="PTHR46513:SF5">
    <property type="entry name" value="PRO-EPIDERMAL GROWTH FACTOR"/>
    <property type="match status" value="1"/>
</dbReference>
<feature type="region of interest" description="Disordered" evidence="8">
    <location>
        <begin position="1077"/>
        <end position="1138"/>
    </location>
</feature>
<protein>
    <submittedName>
        <fullName evidence="11">Pro-epidermal growth factor</fullName>
    </submittedName>
</protein>
<dbReference type="SUPFAM" id="SSF57196">
    <property type="entry name" value="EGF/Laminin"/>
    <property type="match status" value="5"/>
</dbReference>
<dbReference type="FunFam" id="2.120.10.30:FF:000241">
    <property type="entry name" value="Low-density lipoprotein receptor-related protein 6"/>
    <property type="match status" value="1"/>
</dbReference>
<dbReference type="InterPro" id="IPR001881">
    <property type="entry name" value="EGF-like_Ca-bd_dom"/>
</dbReference>
<feature type="compositionally biased region" description="Low complexity" evidence="8">
    <location>
        <begin position="1119"/>
        <end position="1138"/>
    </location>
</feature>
<feature type="repeat" description="LDL-receptor class B" evidence="7">
    <location>
        <begin position="531"/>
        <end position="573"/>
    </location>
</feature>
<dbReference type="GO" id="GO:0005886">
    <property type="term" value="C:plasma membrane"/>
    <property type="evidence" value="ECO:0007669"/>
    <property type="project" value="TreeGrafter"/>
</dbReference>
<dbReference type="PROSITE" id="PS00022">
    <property type="entry name" value="EGF_1"/>
    <property type="match status" value="1"/>
</dbReference>
<proteinExistence type="predicted"/>
<keyword evidence="1 6" id="KW-0245">EGF-like domain</keyword>
<name>A0A834F5H8_ORYME</name>
<evidence type="ECO:0000313" key="11">
    <source>
        <dbReference type="EMBL" id="KAF6725510.1"/>
    </source>
</evidence>
<sequence>MIGAVITAAVMCSVALSSGGPQRRPACWDGRLSGTRRNRSCTASQPFLMFCHGKSIHRIGLDGRNQRRLVSPVGSSILLDFHFKGESIFWADRRTGVIYRASVRAARRQKLHSFDKHISGLAVDWIGNFVYWTSEEKGEVRRMDTNGKNERTLLRNLTKPSSISVDPTSRFLFWLSRGMVSSVQRSDEGGRIIRTLLTSAEQLKALTIDRQHRRLFWAQFSLQGESAIASCDYDGKVLHVMDLPLQSHSFAMSLFREHLYYTDARTHVVKRLNKYTGGEPLEVNIKPNTKVPVALKVVHPLNQPMTRPSGEICCCNEQSGVCVNVCSSLAEPAVCQCGEGFSLSKQGSHCEDVNECAHWNHGCSLGCENIPGSYFCTCPKGYGLLPDRKTCREIIPCGGKVPDCGHGCLPTEAGLVCACPQGSVLLEDGQTCSGESLNSRSPPGPPPSLLVANLVDVRVISADGGGDQTLVREPRGSILAVDYDPLQKKAYFASSAQKTIERVHLSGGSRDLLVADGLHSPEGLAVDWVHRRMYWTDSSKSTVDGSTLDGLDRETVVREKLERPKGIAVHPLEKKLIWTDVGSRPVVEASSLEGGDRAVIASSGLVAPTGLTIDFTENRVFWCDQKRGVIESAGLDGSDRRVLSENQVGQPFDLAVFEDRLWVSDWEQQLIRTVHKRTGKNLQWTHSSFLLPASVVVLHDLAKPGADACLHLNGGCAQVCDSEEGMARCSCLPAFVLSTDGKTCSPVHGSDAGEERFSRLIKWLQTEPSLMRWGCFSLRWGRRAGSLHQQDDFRYRSVWRNLVSPRSGASLMCSSLSDQSECHALRCDVNARCLQHADSASCWCLQGFTGDGHTCVGLDIDTCSTTNCLISIMLLELNQSSDTSQSAESCFSSSTPELETSWVTTTNPIEERTRHQNWSSAQRCPSSHEAYCLYQGVCLYYPEMEAYACNCVPGYMGERCQFSDLEWLELQRAEKEKRKNVTIAACAVVLLSLLSLIACVPADRPVVNAVASRRLRLTGRSVRGVYQSSGGGVSRVITRGLLYKGSSVDDVSEISVAEDTMCQSTTTSLPQFCPAAERRVAPSDSPETDRGSLSKRIGYQSPAAPTVVMETTQLDINPSSPSQSSSCSSSSSSFQDPF</sequence>
<dbReference type="PROSITE" id="PS01187">
    <property type="entry name" value="EGF_CA"/>
    <property type="match status" value="1"/>
</dbReference>
<dbReference type="GO" id="GO:0017147">
    <property type="term" value="F:Wnt-protein binding"/>
    <property type="evidence" value="ECO:0007669"/>
    <property type="project" value="TreeGrafter"/>
</dbReference>
<dbReference type="Pfam" id="PF00058">
    <property type="entry name" value="Ldl_recept_b"/>
    <property type="match status" value="3"/>
</dbReference>
<evidence type="ECO:0000256" key="4">
    <source>
        <dbReference type="ARBA" id="ARBA00023157"/>
    </source>
</evidence>
<dbReference type="PROSITE" id="PS51120">
    <property type="entry name" value="LDLRB"/>
    <property type="match status" value="5"/>
</dbReference>
<dbReference type="InterPro" id="IPR000742">
    <property type="entry name" value="EGF"/>
</dbReference>
<dbReference type="GO" id="GO:0008284">
    <property type="term" value="P:positive regulation of cell population proliferation"/>
    <property type="evidence" value="ECO:0007669"/>
    <property type="project" value="TreeGrafter"/>
</dbReference>
<feature type="chain" id="PRO_5032268937" evidence="9">
    <location>
        <begin position="20"/>
        <end position="1138"/>
    </location>
</feature>
<evidence type="ECO:0000313" key="12">
    <source>
        <dbReference type="Proteomes" id="UP000646548"/>
    </source>
</evidence>
<organism evidence="11 12">
    <name type="scientific">Oryzias melastigma</name>
    <name type="common">Marine medaka</name>
    <dbReference type="NCBI Taxonomy" id="30732"/>
    <lineage>
        <taxon>Eukaryota</taxon>
        <taxon>Metazoa</taxon>
        <taxon>Chordata</taxon>
        <taxon>Craniata</taxon>
        <taxon>Vertebrata</taxon>
        <taxon>Euteleostomi</taxon>
        <taxon>Actinopterygii</taxon>
        <taxon>Neopterygii</taxon>
        <taxon>Teleostei</taxon>
        <taxon>Neoteleostei</taxon>
        <taxon>Acanthomorphata</taxon>
        <taxon>Ovalentaria</taxon>
        <taxon>Atherinomorphae</taxon>
        <taxon>Beloniformes</taxon>
        <taxon>Adrianichthyidae</taxon>
        <taxon>Oryziinae</taxon>
        <taxon>Oryzias</taxon>
    </lineage>
</organism>
<dbReference type="PANTHER" id="PTHR46513">
    <property type="entry name" value="VITELLOGENIN RECEPTOR-LIKE PROTEIN-RELATED-RELATED"/>
    <property type="match status" value="1"/>
</dbReference>